<dbReference type="Proteomes" id="UP000708208">
    <property type="component" value="Unassembled WGS sequence"/>
</dbReference>
<dbReference type="EMBL" id="CAJVCH010526246">
    <property type="protein sequence ID" value="CAG7822404.1"/>
    <property type="molecule type" value="Genomic_DNA"/>
</dbReference>
<evidence type="ECO:0000313" key="3">
    <source>
        <dbReference type="Proteomes" id="UP000708208"/>
    </source>
</evidence>
<protein>
    <recommendedName>
        <fullName evidence="1">F-box domain-containing protein</fullName>
    </recommendedName>
</protein>
<proteinExistence type="predicted"/>
<sequence length="487" mass="54975">MAKILPVQNRIMGATEAGILFDAHIISNELLTDGIFGYLTDSELLNCSLVSKTWNSICRSILNRHRKCYLRITSTNTAKSFENLLSLLESSVYPPFNGVSLSIPTYLVQKFGAVNHRGALSFPDHQDASTTIADLFGKIYEKLVLKNVVINLTETGTFLAEPLLGTLFRPQIASQIEYLQIWWYMDDEVIFRRLVPNGLPNLFTLELGHSLQQMRPRILQPVLLASPNLGKLIGPIFPYQIPMFAAAKKLSLIKHVEIDLARSTAEELEFIKKYGVTFDKATVTGLRFSAQNSKVMEKVNLLADALRQSQEGLTELELNYLELIVLQIAMPDFLPFPNCKKLTLLYDLTCPGEILNLKWVNFSRLFPNLTSVVVIIINAGRVPLIWERGFTFIFESYAASNPSQSFECSVRNLKIRMEDGSGSWTSKKVLKICDTPSYSLLLMLFAPSIHMLFPCVRNLAVAEEIQCLNINNYWRGLESFSIIHSHV</sequence>
<reference evidence="2" key="1">
    <citation type="submission" date="2021-06" db="EMBL/GenBank/DDBJ databases">
        <authorList>
            <person name="Hodson N. C."/>
            <person name="Mongue J. A."/>
            <person name="Jaron S. K."/>
        </authorList>
    </citation>
    <scope>NUCLEOTIDE SEQUENCE</scope>
</reference>
<accession>A0A8J2PI00</accession>
<name>A0A8J2PI00_9HEXA</name>
<comment type="caution">
    <text evidence="2">The sequence shown here is derived from an EMBL/GenBank/DDBJ whole genome shotgun (WGS) entry which is preliminary data.</text>
</comment>
<feature type="domain" description="F-box" evidence="1">
    <location>
        <begin position="35"/>
        <end position="62"/>
    </location>
</feature>
<dbReference type="InterPro" id="IPR001810">
    <property type="entry name" value="F-box_dom"/>
</dbReference>
<evidence type="ECO:0000313" key="2">
    <source>
        <dbReference type="EMBL" id="CAG7822404.1"/>
    </source>
</evidence>
<keyword evidence="3" id="KW-1185">Reference proteome</keyword>
<dbReference type="AlphaFoldDB" id="A0A8J2PI00"/>
<dbReference type="Pfam" id="PF12937">
    <property type="entry name" value="F-box-like"/>
    <property type="match status" value="1"/>
</dbReference>
<organism evidence="2 3">
    <name type="scientific">Allacma fusca</name>
    <dbReference type="NCBI Taxonomy" id="39272"/>
    <lineage>
        <taxon>Eukaryota</taxon>
        <taxon>Metazoa</taxon>
        <taxon>Ecdysozoa</taxon>
        <taxon>Arthropoda</taxon>
        <taxon>Hexapoda</taxon>
        <taxon>Collembola</taxon>
        <taxon>Symphypleona</taxon>
        <taxon>Sminthuridae</taxon>
        <taxon>Allacma</taxon>
    </lineage>
</organism>
<gene>
    <name evidence="2" type="ORF">AFUS01_LOCUS32679</name>
</gene>
<evidence type="ECO:0000259" key="1">
    <source>
        <dbReference type="Pfam" id="PF12937"/>
    </source>
</evidence>